<dbReference type="OrthoDB" id="1932527at2759"/>
<organism evidence="2 3">
    <name type="scientific">Gossypium australe</name>
    <dbReference type="NCBI Taxonomy" id="47621"/>
    <lineage>
        <taxon>Eukaryota</taxon>
        <taxon>Viridiplantae</taxon>
        <taxon>Streptophyta</taxon>
        <taxon>Embryophyta</taxon>
        <taxon>Tracheophyta</taxon>
        <taxon>Spermatophyta</taxon>
        <taxon>Magnoliopsida</taxon>
        <taxon>eudicotyledons</taxon>
        <taxon>Gunneridae</taxon>
        <taxon>Pentapetalae</taxon>
        <taxon>rosids</taxon>
        <taxon>malvids</taxon>
        <taxon>Malvales</taxon>
        <taxon>Malvaceae</taxon>
        <taxon>Malvoideae</taxon>
        <taxon>Gossypium</taxon>
    </lineage>
</organism>
<dbReference type="InterPro" id="IPR052343">
    <property type="entry name" value="Retrotransposon-Effector_Assoc"/>
</dbReference>
<dbReference type="EMBL" id="SMMG02000011">
    <property type="protein sequence ID" value="KAA3457419.1"/>
    <property type="molecule type" value="Genomic_DNA"/>
</dbReference>
<reference evidence="3" key="1">
    <citation type="journal article" date="2019" name="Plant Biotechnol. J.">
        <title>Genome sequencing of the Australian wild diploid species Gossypium australe highlights disease resistance and delayed gland morphogenesis.</title>
        <authorList>
            <person name="Cai Y."/>
            <person name="Cai X."/>
            <person name="Wang Q."/>
            <person name="Wang P."/>
            <person name="Zhang Y."/>
            <person name="Cai C."/>
            <person name="Xu Y."/>
            <person name="Wang K."/>
            <person name="Zhou Z."/>
            <person name="Wang C."/>
            <person name="Geng S."/>
            <person name="Li B."/>
            <person name="Dong Q."/>
            <person name="Hou Y."/>
            <person name="Wang H."/>
            <person name="Ai P."/>
            <person name="Liu Z."/>
            <person name="Yi F."/>
            <person name="Sun M."/>
            <person name="An G."/>
            <person name="Cheng J."/>
            <person name="Zhang Y."/>
            <person name="Shi Q."/>
            <person name="Xie Y."/>
            <person name="Shi X."/>
            <person name="Chang Y."/>
            <person name="Huang F."/>
            <person name="Chen Y."/>
            <person name="Hong S."/>
            <person name="Mi L."/>
            <person name="Sun Q."/>
            <person name="Zhang L."/>
            <person name="Zhou B."/>
            <person name="Peng R."/>
            <person name="Zhang X."/>
            <person name="Liu F."/>
        </authorList>
    </citation>
    <scope>NUCLEOTIDE SEQUENCE [LARGE SCALE GENOMIC DNA]</scope>
    <source>
        <strain evidence="3">cv. PA1801</strain>
    </source>
</reference>
<dbReference type="InterPro" id="IPR002156">
    <property type="entry name" value="RNaseH_domain"/>
</dbReference>
<dbReference type="PANTHER" id="PTHR46890">
    <property type="entry name" value="NON-LTR RETROLELEMENT REVERSE TRANSCRIPTASE-LIKE PROTEIN-RELATED"/>
    <property type="match status" value="1"/>
</dbReference>
<dbReference type="PROSITE" id="PS50878">
    <property type="entry name" value="RT_POL"/>
    <property type="match status" value="1"/>
</dbReference>
<dbReference type="InterPro" id="IPR005135">
    <property type="entry name" value="Endo/exonuclease/phosphatase"/>
</dbReference>
<dbReference type="Proteomes" id="UP000325315">
    <property type="component" value="Unassembled WGS sequence"/>
</dbReference>
<dbReference type="CDD" id="cd01650">
    <property type="entry name" value="RT_nLTR_like"/>
    <property type="match status" value="1"/>
</dbReference>
<keyword evidence="2" id="KW-0808">Transferase</keyword>
<accession>A0A5B6UI00</accession>
<feature type="domain" description="Reverse transcriptase" evidence="1">
    <location>
        <begin position="449"/>
        <end position="731"/>
    </location>
</feature>
<dbReference type="Pfam" id="PF00078">
    <property type="entry name" value="RVT_1"/>
    <property type="match status" value="1"/>
</dbReference>
<gene>
    <name evidence="2" type="ORF">EPI10_004101</name>
</gene>
<comment type="caution">
    <text evidence="2">The sequence shown here is derived from an EMBL/GenBank/DDBJ whole genome shotgun (WGS) entry which is preliminary data.</text>
</comment>
<dbReference type="Gene3D" id="3.60.10.10">
    <property type="entry name" value="Endonuclease/exonuclease/phosphatase"/>
    <property type="match status" value="1"/>
</dbReference>
<keyword evidence="2" id="KW-0695">RNA-directed DNA polymerase</keyword>
<evidence type="ECO:0000259" key="1">
    <source>
        <dbReference type="PROSITE" id="PS50878"/>
    </source>
</evidence>
<dbReference type="GO" id="GO:0004523">
    <property type="term" value="F:RNA-DNA hybrid ribonuclease activity"/>
    <property type="evidence" value="ECO:0007669"/>
    <property type="project" value="InterPro"/>
</dbReference>
<dbReference type="InterPro" id="IPR043502">
    <property type="entry name" value="DNA/RNA_pol_sf"/>
</dbReference>
<dbReference type="GO" id="GO:0003676">
    <property type="term" value="F:nucleic acid binding"/>
    <property type="evidence" value="ECO:0007669"/>
    <property type="project" value="InterPro"/>
</dbReference>
<evidence type="ECO:0000313" key="3">
    <source>
        <dbReference type="Proteomes" id="UP000325315"/>
    </source>
</evidence>
<name>A0A5B6UI00_9ROSI</name>
<protein>
    <submittedName>
        <fullName evidence="2">Reverse transcriptase</fullName>
    </submittedName>
</protein>
<evidence type="ECO:0000313" key="2">
    <source>
        <dbReference type="EMBL" id="KAA3457419.1"/>
    </source>
</evidence>
<dbReference type="InterPro" id="IPR012337">
    <property type="entry name" value="RNaseH-like_sf"/>
</dbReference>
<keyword evidence="3" id="KW-1185">Reference proteome</keyword>
<dbReference type="AlphaFoldDB" id="A0A5B6UI00"/>
<proteinExistence type="predicted"/>
<dbReference type="InterPro" id="IPR036691">
    <property type="entry name" value="Endo/exonu/phosph_ase_sf"/>
</dbReference>
<keyword evidence="2" id="KW-0548">Nucleotidyltransferase</keyword>
<dbReference type="CDD" id="cd06222">
    <property type="entry name" value="RNase_H_like"/>
    <property type="match status" value="1"/>
</dbReference>
<dbReference type="SUPFAM" id="SSF53098">
    <property type="entry name" value="Ribonuclease H-like"/>
    <property type="match status" value="1"/>
</dbReference>
<dbReference type="SUPFAM" id="SSF56219">
    <property type="entry name" value="DNase I-like"/>
    <property type="match status" value="1"/>
</dbReference>
<dbReference type="InterPro" id="IPR036397">
    <property type="entry name" value="RNaseH_sf"/>
</dbReference>
<dbReference type="GO" id="GO:0003964">
    <property type="term" value="F:RNA-directed DNA polymerase activity"/>
    <property type="evidence" value="ECO:0007669"/>
    <property type="project" value="UniProtKB-KW"/>
</dbReference>
<dbReference type="PANTHER" id="PTHR46890:SF48">
    <property type="entry name" value="RNA-DIRECTED DNA POLYMERASE"/>
    <property type="match status" value="1"/>
</dbReference>
<dbReference type="InterPro" id="IPR000477">
    <property type="entry name" value="RT_dom"/>
</dbReference>
<dbReference type="SUPFAM" id="SSF56672">
    <property type="entry name" value="DNA/RNA polymerases"/>
    <property type="match status" value="1"/>
</dbReference>
<dbReference type="Gene3D" id="3.30.420.10">
    <property type="entry name" value="Ribonuclease H-like superfamily/Ribonuclease H"/>
    <property type="match status" value="1"/>
</dbReference>
<dbReference type="Pfam" id="PF13456">
    <property type="entry name" value="RVT_3"/>
    <property type="match status" value="1"/>
</dbReference>
<dbReference type="InterPro" id="IPR044730">
    <property type="entry name" value="RNase_H-like_dom_plant"/>
</dbReference>
<sequence>MKLICWNVRGLGSPRAVQRLRHLVKQHNPHVVFLMETKLDQKRMERVRRNCGFMNGIEVGADGSRGGLSLAWKEGAGITLRSFSKWHIDALVMGDDSRDKWRFTGWYGSPYARDQSQVWRILTRLSREANYPWLVAGDFIEIMYSFEKKGGLPREQRRMEIFKTTLEECVLTDIGYSGTWFTWERGNLPETNIRERLDRGVANDKWISLFPKVCIQHLPFAASDHCPLLINLRDVRILSRANRFHFEAWWTMEESFESVLKDIWESTSGELMEKLKILQGGLEQWAKALNRRGDIKKKITEELETLLMADRDEETLKKIIDKKIHLNMEIDKEEVYWEQRARVNWLQIGDKNTTYFHRSATTRHRANTISKLVLGDGIEVTDDAGLQEAAKDYFETNEALQSPFKEEEVRSALKGMGSVKAPGPDGFPTLFFQKYWHIVGKEVLDFCLGVLNEGKEIDSANMTDIVLIPKVSQPTSLVNFRPISLCTVIYKLVTKTIANRLQEVIGNCIDEAQSAFIPGRLIFDNILLAYEMLHTFRQKRTGKKGYMAVKLDMSKAYDRVEWNFVKQVMRKMGFADGWIDLIMKCITTASYAIIVNGSRGLSFQPSRGLRQGDPLSPFLFLICSEGLSALMRSAKTSGLIKGAKASRRGPAISHILFADDCILFGEATESGANILKEILKEYANCSGQCVNFDKTTVFYSTNTSAESKEVVSSLLGVRSSSNPEKYLGLPNMVGRKKKQAFQNLVDRIAARIEAWSSRLLSQGGKEIFIKSVLQAIPTYAISKDEGGLGFRNMTQFNISLLAKQGWRLLNCPDSLVAKVFKGKYFPDKNFLEARLGNSSSYVWRSIWATRDVLRKGMIWRVGTGQDISISEDAWIPNFINIRLMSRFNNLQSDKVAELINSNDREWNRELILNTFPGAVADLILRIPLASEPHADLMAWSGELSGEFSVRSSYQLLQNLDPTAYALQTSYRNCYKKLWQIDLPLKIKLFIWRLHLDLERFEDEEFSCWLTIILTSLAPKQGRIFCTALWAIWGERNTRMHESRSRSGQEIAKFVLSYLKELEGIKKSAQHTLTTNVKWRPPSGQGVTINFDAAFKASSRQSASGVVVRDQSGQVLLSVTKIHEGVESVFTAEALACNRATQVAFEMEKENITIEGDSLAIIKKCKTTTLDKSQIGSLIYDIQRMKQRCSKIQFQYIPRQANQLAHILATETLKRRSEIYLVHSVPRYAEAQMRDESMREPD</sequence>
<dbReference type="Pfam" id="PF03372">
    <property type="entry name" value="Exo_endo_phos"/>
    <property type="match status" value="1"/>
</dbReference>